<protein>
    <submittedName>
        <fullName evidence="9">NTP pyrophosphohydrolase</fullName>
    </submittedName>
</protein>
<dbReference type="InterPro" id="IPR045121">
    <property type="entry name" value="CoAse"/>
</dbReference>
<dbReference type="GO" id="GO:0030145">
    <property type="term" value="F:manganese ion binding"/>
    <property type="evidence" value="ECO:0007669"/>
    <property type="project" value="InterPro"/>
</dbReference>
<dbReference type="Gene3D" id="3.90.79.10">
    <property type="entry name" value="Nucleoside Triphosphate Pyrophosphohydrolase"/>
    <property type="match status" value="1"/>
</dbReference>
<dbReference type="CDD" id="cd03426">
    <property type="entry name" value="NUDIX_CoAse_Nudt7"/>
    <property type="match status" value="1"/>
</dbReference>
<dbReference type="Proteomes" id="UP000035540">
    <property type="component" value="Chromosome"/>
</dbReference>
<dbReference type="GO" id="GO:0009132">
    <property type="term" value="P:nucleoside diphosphate metabolic process"/>
    <property type="evidence" value="ECO:0007669"/>
    <property type="project" value="InterPro"/>
</dbReference>
<gene>
    <name evidence="9" type="ORF">CTEST_01220</name>
</gene>
<dbReference type="PROSITE" id="PS51462">
    <property type="entry name" value="NUDIX"/>
    <property type="match status" value="1"/>
</dbReference>
<dbReference type="GO" id="GO:0000287">
    <property type="term" value="F:magnesium ion binding"/>
    <property type="evidence" value="ECO:0007669"/>
    <property type="project" value="InterPro"/>
</dbReference>
<name>A0A0G3H2U0_9CORY</name>
<evidence type="ECO:0000256" key="6">
    <source>
        <dbReference type="ARBA" id="ARBA00022842"/>
    </source>
</evidence>
<comment type="cofactor">
    <cofactor evidence="2">
        <name>Mg(2+)</name>
        <dbReference type="ChEBI" id="CHEBI:18420"/>
    </cofactor>
</comment>
<keyword evidence="7" id="KW-0464">Manganese</keyword>
<dbReference type="PROSITE" id="PS01293">
    <property type="entry name" value="NUDIX_COA"/>
    <property type="match status" value="1"/>
</dbReference>
<keyword evidence="10" id="KW-1185">Reference proteome</keyword>
<dbReference type="PATRIC" id="fig|136857.5.peg.240"/>
<dbReference type="InterPro" id="IPR000086">
    <property type="entry name" value="NUDIX_hydrolase_dom"/>
</dbReference>
<dbReference type="STRING" id="136857.CTEST_01220"/>
<dbReference type="RefSeq" id="WP_047252188.1">
    <property type="nucleotide sequence ID" value="NZ_CP011545.1"/>
</dbReference>
<reference evidence="9 10" key="1">
    <citation type="journal article" date="2015" name="Genome Announc.">
        <title>Complete Genome Sequence of the Type Strain Corynebacterium testudinoris DSM 44614, Recovered from Necrotic Lesions in the Mouth of a Tortoise.</title>
        <authorList>
            <person name="Ruckert C."/>
            <person name="Kriete M."/>
            <person name="Jaenicke S."/>
            <person name="Winkler A."/>
            <person name="Tauch A."/>
        </authorList>
    </citation>
    <scope>NUCLEOTIDE SEQUENCE [LARGE SCALE GENOMIC DNA]</scope>
    <source>
        <strain evidence="9 10">DSM 44614</strain>
    </source>
</reference>
<dbReference type="SUPFAM" id="SSF55811">
    <property type="entry name" value="Nudix"/>
    <property type="match status" value="1"/>
</dbReference>
<dbReference type="InterPro" id="IPR000059">
    <property type="entry name" value="NUDIX_hydrolase_NudL_CS"/>
</dbReference>
<keyword evidence="4" id="KW-0479">Metal-binding</keyword>
<dbReference type="EMBL" id="CP011545">
    <property type="protein sequence ID" value="AKK07706.1"/>
    <property type="molecule type" value="Genomic_DNA"/>
</dbReference>
<dbReference type="Pfam" id="PF00293">
    <property type="entry name" value="NUDIX"/>
    <property type="match status" value="1"/>
</dbReference>
<evidence type="ECO:0000256" key="4">
    <source>
        <dbReference type="ARBA" id="ARBA00022723"/>
    </source>
</evidence>
<dbReference type="KEGG" id="cted:CTEST_01220"/>
<evidence type="ECO:0000256" key="2">
    <source>
        <dbReference type="ARBA" id="ARBA00001946"/>
    </source>
</evidence>
<evidence type="ECO:0000313" key="9">
    <source>
        <dbReference type="EMBL" id="AKK07706.1"/>
    </source>
</evidence>
<reference evidence="10" key="2">
    <citation type="submission" date="2015-05" db="EMBL/GenBank/DDBJ databases">
        <title>Complete genome sequence of Corynebacterium testudinoris DSM 44614, recovered from necrotic lesions in the mouth of a tortoise.</title>
        <authorList>
            <person name="Ruckert C."/>
            <person name="Albersmeier A."/>
            <person name="Winkler A."/>
            <person name="Tauch A."/>
        </authorList>
    </citation>
    <scope>NUCLEOTIDE SEQUENCE [LARGE SCALE GENOMIC DNA]</scope>
    <source>
        <strain evidence="10">DSM 44614</strain>
    </source>
</reference>
<keyword evidence="6" id="KW-0460">Magnesium</keyword>
<keyword evidence="5 9" id="KW-0378">Hydrolase</keyword>
<evidence type="ECO:0000256" key="7">
    <source>
        <dbReference type="ARBA" id="ARBA00023211"/>
    </source>
</evidence>
<accession>A0A0G3H2U0</accession>
<proteinExistence type="inferred from homology"/>
<dbReference type="PANTHER" id="PTHR12992:SF11">
    <property type="entry name" value="MITOCHONDRIAL COENZYME A DIPHOSPHATASE NUDT8"/>
    <property type="match status" value="1"/>
</dbReference>
<evidence type="ECO:0000256" key="3">
    <source>
        <dbReference type="ARBA" id="ARBA00006506"/>
    </source>
</evidence>
<evidence type="ECO:0000256" key="1">
    <source>
        <dbReference type="ARBA" id="ARBA00001936"/>
    </source>
</evidence>
<dbReference type="InterPro" id="IPR015797">
    <property type="entry name" value="NUDIX_hydrolase-like_dom_sf"/>
</dbReference>
<dbReference type="AlphaFoldDB" id="A0A0G3H2U0"/>
<comment type="similarity">
    <text evidence="3">Belongs to the Nudix hydrolase family. PCD1 subfamily.</text>
</comment>
<dbReference type="OrthoDB" id="9802805at2"/>
<evidence type="ECO:0000259" key="8">
    <source>
        <dbReference type="PROSITE" id="PS51462"/>
    </source>
</evidence>
<organism evidence="9 10">
    <name type="scientific">Corynebacterium testudinoris</name>
    <dbReference type="NCBI Taxonomy" id="136857"/>
    <lineage>
        <taxon>Bacteria</taxon>
        <taxon>Bacillati</taxon>
        <taxon>Actinomycetota</taxon>
        <taxon>Actinomycetes</taxon>
        <taxon>Mycobacteriales</taxon>
        <taxon>Corynebacteriaceae</taxon>
        <taxon>Corynebacterium</taxon>
    </lineage>
</organism>
<comment type="cofactor">
    <cofactor evidence="1">
        <name>Mn(2+)</name>
        <dbReference type="ChEBI" id="CHEBI:29035"/>
    </cofactor>
</comment>
<dbReference type="PANTHER" id="PTHR12992">
    <property type="entry name" value="NUDIX HYDROLASE"/>
    <property type="match status" value="1"/>
</dbReference>
<sequence>MSDLPGHNIDLRPEHAPRWMQPLIKGVEHAHGHPDVQGVDVRGRGSTRADGQRAAVLILLEGADTFSRQRPFDASVLLTHRSPTMRSHSGQIAFPGGRMDPTDINPVDAALREAWEETGLDRTSVTPVAELDPVHIQASGYPVYPVLGHWHTPGRVGVTSPAETDEVFLTPLADLIDPANRLTVGWAGWTGPAFTVNDYLVWGFTAGLLSALIHESGWEQEWDRGRTLDLHATLEKSRNNESHGPGVRFPR</sequence>
<evidence type="ECO:0000313" key="10">
    <source>
        <dbReference type="Proteomes" id="UP000035540"/>
    </source>
</evidence>
<feature type="domain" description="Nudix hydrolase" evidence="8">
    <location>
        <begin position="51"/>
        <end position="196"/>
    </location>
</feature>
<dbReference type="GO" id="GO:0010945">
    <property type="term" value="F:coenzyme A diphosphatase activity"/>
    <property type="evidence" value="ECO:0007669"/>
    <property type="project" value="InterPro"/>
</dbReference>
<evidence type="ECO:0000256" key="5">
    <source>
        <dbReference type="ARBA" id="ARBA00022801"/>
    </source>
</evidence>